<keyword evidence="3" id="KW-1185">Reference proteome</keyword>
<dbReference type="EMBL" id="CP092109">
    <property type="protein sequence ID" value="UWZ80905.1"/>
    <property type="molecule type" value="Genomic_DNA"/>
</dbReference>
<protein>
    <submittedName>
        <fullName evidence="2">Uncharacterized protein</fullName>
    </submittedName>
</protein>
<evidence type="ECO:0000313" key="3">
    <source>
        <dbReference type="Proteomes" id="UP001060414"/>
    </source>
</evidence>
<keyword evidence="1" id="KW-0732">Signal</keyword>
<reference evidence="2" key="1">
    <citation type="journal article" date="2022" name="Environ. Microbiol.">
        <title>Geoalkalibacter halelectricus SAP #1 sp. nov. possessing extracellular electron transfer and mineral#reducing capabilities from a haloalkaline environment.</title>
        <authorList>
            <person name="Yadav S."/>
            <person name="Singh R."/>
            <person name="Sundharam S.S."/>
            <person name="Chaudhary S."/>
            <person name="Krishnamurthi S."/>
            <person name="Patil S.A."/>
        </authorList>
    </citation>
    <scope>NUCLEOTIDE SEQUENCE</scope>
    <source>
        <strain evidence="2">SAP-1</strain>
    </source>
</reference>
<name>A0ABY5ZSM8_9BACT</name>
<sequence length="136" mass="15099">MKRLTLLILLLPATIFLSGMGDLGGAPAGMAPETEEDIQAVIIDRQGVRTEVSRFSMGGKTYLEGAWGEGQMLVEFRNLKGIEFREEHNGKILIVLSLRTGDKQELRIKKEALFHGATDIGSFRIRARSVRQIAFP</sequence>
<evidence type="ECO:0000256" key="1">
    <source>
        <dbReference type="SAM" id="SignalP"/>
    </source>
</evidence>
<accession>A0ABY5ZSM8</accession>
<evidence type="ECO:0000313" key="2">
    <source>
        <dbReference type="EMBL" id="UWZ80905.1"/>
    </source>
</evidence>
<dbReference type="Proteomes" id="UP001060414">
    <property type="component" value="Chromosome"/>
</dbReference>
<organism evidence="2 3">
    <name type="scientific">Geoalkalibacter halelectricus</name>
    <dbReference type="NCBI Taxonomy" id="2847045"/>
    <lineage>
        <taxon>Bacteria</taxon>
        <taxon>Pseudomonadati</taxon>
        <taxon>Thermodesulfobacteriota</taxon>
        <taxon>Desulfuromonadia</taxon>
        <taxon>Desulfuromonadales</taxon>
        <taxon>Geoalkalibacteraceae</taxon>
        <taxon>Geoalkalibacter</taxon>
    </lineage>
</organism>
<gene>
    <name evidence="2" type="ORF">L9S41_05745</name>
</gene>
<feature type="signal peptide" evidence="1">
    <location>
        <begin position="1"/>
        <end position="21"/>
    </location>
</feature>
<dbReference type="RefSeq" id="WP_260749271.1">
    <property type="nucleotide sequence ID" value="NZ_CP092109.1"/>
</dbReference>
<feature type="chain" id="PRO_5047272986" evidence="1">
    <location>
        <begin position="22"/>
        <end position="136"/>
    </location>
</feature>
<proteinExistence type="predicted"/>